<evidence type="ECO:0000256" key="1">
    <source>
        <dbReference type="SAM" id="MobiDB-lite"/>
    </source>
</evidence>
<keyword evidence="3" id="KW-1185">Reference proteome</keyword>
<reference evidence="2" key="1">
    <citation type="submission" date="2020-04" db="EMBL/GenBank/DDBJ databases">
        <authorList>
            <person name="Alioto T."/>
            <person name="Alioto T."/>
            <person name="Gomez Garrido J."/>
        </authorList>
    </citation>
    <scope>NUCLEOTIDE SEQUENCE</scope>
    <source>
        <strain evidence="2">A484AB</strain>
    </source>
</reference>
<dbReference type="OrthoDB" id="5987677at2759"/>
<dbReference type="InterPro" id="IPR005312">
    <property type="entry name" value="DUF1759"/>
</dbReference>
<feature type="region of interest" description="Disordered" evidence="1">
    <location>
        <begin position="123"/>
        <end position="142"/>
    </location>
</feature>
<accession>A0A7D9JHL3</accession>
<feature type="non-terminal residue" evidence="2">
    <location>
        <position position="291"/>
    </location>
</feature>
<evidence type="ECO:0000313" key="2">
    <source>
        <dbReference type="EMBL" id="CAB4030053.1"/>
    </source>
</evidence>
<organism evidence="2 3">
    <name type="scientific">Paramuricea clavata</name>
    <name type="common">Red gorgonian</name>
    <name type="synonym">Violescent sea-whip</name>
    <dbReference type="NCBI Taxonomy" id="317549"/>
    <lineage>
        <taxon>Eukaryota</taxon>
        <taxon>Metazoa</taxon>
        <taxon>Cnidaria</taxon>
        <taxon>Anthozoa</taxon>
        <taxon>Octocorallia</taxon>
        <taxon>Malacalcyonacea</taxon>
        <taxon>Plexauridae</taxon>
        <taxon>Paramuricea</taxon>
    </lineage>
</organism>
<dbReference type="AlphaFoldDB" id="A0A7D9JHL3"/>
<name>A0A7D9JHL3_PARCT</name>
<dbReference type="EMBL" id="CACRXK020016593">
    <property type="protein sequence ID" value="CAB4030053.1"/>
    <property type="molecule type" value="Genomic_DNA"/>
</dbReference>
<dbReference type="Pfam" id="PF03564">
    <property type="entry name" value="DUF1759"/>
    <property type="match status" value="1"/>
</dbReference>
<comment type="caution">
    <text evidence="2">The sequence shown here is derived from an EMBL/GenBank/DDBJ whole genome shotgun (WGS) entry which is preliminary data.</text>
</comment>
<feature type="compositionally biased region" description="Basic and acidic residues" evidence="1">
    <location>
        <begin position="276"/>
        <end position="291"/>
    </location>
</feature>
<feature type="region of interest" description="Disordered" evidence="1">
    <location>
        <begin position="268"/>
        <end position="291"/>
    </location>
</feature>
<sequence length="291" mass="33799">MSNGKLYDIEKKLESYDNGWREFVSTHEKYLDVIDSENEKEAVYSLYEEQIKRRRERLALAQLKVDQIARKHELAKKMLDLQNESEMLEAEIQREEAMMSVSICEQAIREEREHKLGDIEELNENNGQGRLDNAPTRSVQGEEGANEGYCVAKKTLTENFGKPHIIARAHIKKLVNLPSIKKAGGPSLLEFTRHLESTNRTLKGMGPEHVSDLDHLNTLKELNRKLPMFMKARWTEEAGKIYERNSTSRFEDFLNFIKKKATLVNNEFGDDLTSSDSKDRAKEKWRNNERK</sequence>
<evidence type="ECO:0000313" key="3">
    <source>
        <dbReference type="Proteomes" id="UP001152795"/>
    </source>
</evidence>
<gene>
    <name evidence="2" type="ORF">PACLA_8A021455</name>
</gene>
<dbReference type="PANTHER" id="PTHR47331">
    <property type="entry name" value="PHD-TYPE DOMAIN-CONTAINING PROTEIN"/>
    <property type="match status" value="1"/>
</dbReference>
<dbReference type="Proteomes" id="UP001152795">
    <property type="component" value="Unassembled WGS sequence"/>
</dbReference>
<protein>
    <submittedName>
        <fullName evidence="2">Uncharacterized protein</fullName>
    </submittedName>
</protein>
<proteinExistence type="predicted"/>